<evidence type="ECO:0000313" key="13">
    <source>
        <dbReference type="EMBL" id="BBH26669.1"/>
    </source>
</evidence>
<name>A0A3G9JUA4_9FIRM</name>
<dbReference type="GO" id="GO:0016020">
    <property type="term" value="C:membrane"/>
    <property type="evidence" value="ECO:0007669"/>
    <property type="project" value="UniProtKB-SubCell"/>
</dbReference>
<feature type="transmembrane region" description="Helical" evidence="11">
    <location>
        <begin position="284"/>
        <end position="305"/>
    </location>
</feature>
<gene>
    <name evidence="13" type="ORF">SG0102_16030</name>
</gene>
<dbReference type="InterPro" id="IPR036034">
    <property type="entry name" value="PDZ_sf"/>
</dbReference>
<dbReference type="PANTHER" id="PTHR42837:SF2">
    <property type="entry name" value="MEMBRANE METALLOPROTEASE ARASP2, CHLOROPLASTIC-RELATED"/>
    <property type="match status" value="1"/>
</dbReference>
<dbReference type="FunCoup" id="A0A3G9JUA4">
    <property type="interactions" value="377"/>
</dbReference>
<dbReference type="SUPFAM" id="SSF50156">
    <property type="entry name" value="PDZ domain-like"/>
    <property type="match status" value="1"/>
</dbReference>
<dbReference type="Gene3D" id="2.30.42.10">
    <property type="match status" value="1"/>
</dbReference>
<keyword evidence="10 11" id="KW-0472">Membrane</keyword>
<evidence type="ECO:0000259" key="12">
    <source>
        <dbReference type="Pfam" id="PF02163"/>
    </source>
</evidence>
<dbReference type="RefSeq" id="WP_125119506.1">
    <property type="nucleotide sequence ID" value="NZ_AP019309.1"/>
</dbReference>
<sequence length="361" mass="39804">MQLLINIIVFLLILTGIVTIHEFGHFVAAKIFNVYCGAFSIGMGPKIFGKKGKETEFQIRALPIGGFVTMAGEADQEDNPYFKDVPLDRTLKGKKTYQKVIIFLAGIFMNFVLAIVIMMCLNFTMGVKPVNTPVLGSVLKDGAAYKYGLRKDDRIMTMVNTDSHKSYTIHNYTDITDALVNKTNSSASVTFTITFKRDGKVMVKNIKAPVNKETGKYYLGITQPTRKMQGLEPMTSTFSQIGSMSLAIFAALEQLVINFAGTVKQMSGPVGIYKITAQVTESGQVANIFYLMALLSVNIGIFNLLPIPGLDGAQTIFAIIEGIIGHELPQNAKYYLQLAGLSLLLLLMVVVTYQDILRFMK</sequence>
<evidence type="ECO:0000256" key="7">
    <source>
        <dbReference type="ARBA" id="ARBA00022833"/>
    </source>
</evidence>
<keyword evidence="9 13" id="KW-0482">Metalloprotease</keyword>
<comment type="cofactor">
    <cofactor evidence="1">
        <name>Zn(2+)</name>
        <dbReference type="ChEBI" id="CHEBI:29105"/>
    </cofactor>
</comment>
<keyword evidence="14" id="KW-1185">Reference proteome</keyword>
<dbReference type="AlphaFoldDB" id="A0A3G9JUA4"/>
<dbReference type="CDD" id="cd06163">
    <property type="entry name" value="S2P-M50_PDZ_RseP-like"/>
    <property type="match status" value="1"/>
</dbReference>
<evidence type="ECO:0000256" key="6">
    <source>
        <dbReference type="ARBA" id="ARBA00022801"/>
    </source>
</evidence>
<evidence type="ECO:0000256" key="10">
    <source>
        <dbReference type="ARBA" id="ARBA00023136"/>
    </source>
</evidence>
<accession>A0A3G9JUA4</accession>
<dbReference type="InterPro" id="IPR004387">
    <property type="entry name" value="Pept_M50_Zn"/>
</dbReference>
<dbReference type="InParanoid" id="A0A3G9JUA4"/>
<dbReference type="OrthoDB" id="9782003at2"/>
<dbReference type="Pfam" id="PF02163">
    <property type="entry name" value="Peptidase_M50"/>
    <property type="match status" value="1"/>
</dbReference>
<comment type="subcellular location">
    <subcellularLocation>
        <location evidence="2">Membrane</location>
        <topology evidence="2">Multi-pass membrane protein</topology>
    </subcellularLocation>
</comment>
<dbReference type="GO" id="GO:0004222">
    <property type="term" value="F:metalloendopeptidase activity"/>
    <property type="evidence" value="ECO:0007669"/>
    <property type="project" value="InterPro"/>
</dbReference>
<dbReference type="EMBL" id="AP019309">
    <property type="protein sequence ID" value="BBH26669.1"/>
    <property type="molecule type" value="Genomic_DNA"/>
</dbReference>
<comment type="similarity">
    <text evidence="3">Belongs to the peptidase M50B family.</text>
</comment>
<keyword evidence="4 13" id="KW-0645">Protease</keyword>
<evidence type="ECO:0000256" key="4">
    <source>
        <dbReference type="ARBA" id="ARBA00022670"/>
    </source>
</evidence>
<feature type="domain" description="Peptidase M50" evidence="12">
    <location>
        <begin position="10"/>
        <end position="347"/>
    </location>
</feature>
<keyword evidence="6" id="KW-0378">Hydrolase</keyword>
<dbReference type="InterPro" id="IPR008915">
    <property type="entry name" value="Peptidase_M50"/>
</dbReference>
<evidence type="ECO:0000256" key="9">
    <source>
        <dbReference type="ARBA" id="ARBA00023049"/>
    </source>
</evidence>
<evidence type="ECO:0000256" key="8">
    <source>
        <dbReference type="ARBA" id="ARBA00022989"/>
    </source>
</evidence>
<dbReference type="KEGG" id="ebm:SG0102_16030"/>
<dbReference type="GO" id="GO:0006508">
    <property type="term" value="P:proteolysis"/>
    <property type="evidence" value="ECO:0007669"/>
    <property type="project" value="UniProtKB-KW"/>
</dbReference>
<dbReference type="PANTHER" id="PTHR42837">
    <property type="entry name" value="REGULATOR OF SIGMA-E PROTEASE RSEP"/>
    <property type="match status" value="1"/>
</dbReference>
<keyword evidence="7" id="KW-0862">Zinc</keyword>
<reference evidence="13 14" key="1">
    <citation type="submission" date="2018-11" db="EMBL/GenBank/DDBJ databases">
        <title>Novel Erysipelotrichaceae bacterium isolated from small intestine of a swine.</title>
        <authorList>
            <person name="Kim J.S."/>
            <person name="Choe H."/>
            <person name="Lee Y.R."/>
            <person name="Kim K.M."/>
            <person name="Park D.S."/>
        </authorList>
    </citation>
    <scope>NUCLEOTIDE SEQUENCE [LARGE SCALE GENOMIC DNA]</scope>
    <source>
        <strain evidence="13 14">SG0102</strain>
    </source>
</reference>
<evidence type="ECO:0000256" key="5">
    <source>
        <dbReference type="ARBA" id="ARBA00022692"/>
    </source>
</evidence>
<proteinExistence type="inferred from homology"/>
<evidence type="ECO:0000256" key="11">
    <source>
        <dbReference type="SAM" id="Phobius"/>
    </source>
</evidence>
<feature type="transmembrane region" description="Helical" evidence="11">
    <location>
        <begin position="334"/>
        <end position="353"/>
    </location>
</feature>
<organism evidence="13 14">
    <name type="scientific">Intestinibaculum porci</name>
    <dbReference type="NCBI Taxonomy" id="2487118"/>
    <lineage>
        <taxon>Bacteria</taxon>
        <taxon>Bacillati</taxon>
        <taxon>Bacillota</taxon>
        <taxon>Erysipelotrichia</taxon>
        <taxon>Erysipelotrichales</taxon>
        <taxon>Erysipelotrichaceae</taxon>
        <taxon>Intestinibaculum</taxon>
    </lineage>
</organism>
<keyword evidence="5 11" id="KW-0812">Transmembrane</keyword>
<protein>
    <submittedName>
        <fullName evidence="13">Zinc metalloprotease</fullName>
    </submittedName>
</protein>
<evidence type="ECO:0000256" key="3">
    <source>
        <dbReference type="ARBA" id="ARBA00007931"/>
    </source>
</evidence>
<feature type="transmembrane region" description="Helical" evidence="11">
    <location>
        <begin position="100"/>
        <end position="125"/>
    </location>
</feature>
<dbReference type="Proteomes" id="UP000268059">
    <property type="component" value="Chromosome"/>
</dbReference>
<evidence type="ECO:0000256" key="2">
    <source>
        <dbReference type="ARBA" id="ARBA00004141"/>
    </source>
</evidence>
<evidence type="ECO:0000313" key="14">
    <source>
        <dbReference type="Proteomes" id="UP000268059"/>
    </source>
</evidence>
<keyword evidence="8 11" id="KW-1133">Transmembrane helix</keyword>
<evidence type="ECO:0000256" key="1">
    <source>
        <dbReference type="ARBA" id="ARBA00001947"/>
    </source>
</evidence>